<protein>
    <submittedName>
        <fullName evidence="1">Uncharacterized protein</fullName>
    </submittedName>
</protein>
<evidence type="ECO:0000313" key="1">
    <source>
        <dbReference type="EMBL" id="EDN99367.1"/>
    </source>
</evidence>
<dbReference type="InParanoid" id="A7EA89"/>
<gene>
    <name evidence="1" type="ORF">SS1G_02221</name>
</gene>
<organism evidence="1 2">
    <name type="scientific">Sclerotinia sclerotiorum (strain ATCC 18683 / 1980 / Ss-1)</name>
    <name type="common">White mold</name>
    <name type="synonym">Whetzelinia sclerotiorum</name>
    <dbReference type="NCBI Taxonomy" id="665079"/>
    <lineage>
        <taxon>Eukaryota</taxon>
        <taxon>Fungi</taxon>
        <taxon>Dikarya</taxon>
        <taxon>Ascomycota</taxon>
        <taxon>Pezizomycotina</taxon>
        <taxon>Leotiomycetes</taxon>
        <taxon>Helotiales</taxon>
        <taxon>Sclerotiniaceae</taxon>
        <taxon>Sclerotinia</taxon>
    </lineage>
</organism>
<dbReference type="GeneID" id="5492452"/>
<dbReference type="STRING" id="665079.A7EA89"/>
<dbReference type="AlphaFoldDB" id="A7EA89"/>
<accession>A7EA89</accession>
<name>A7EA89_SCLS1</name>
<dbReference type="HOGENOM" id="CLU_854079_0_0_1"/>
<sequence length="393" mass="44898">MQRKLPKLYGNRPIDAPSQRIHGINTQEPTMSRKEALEAICHPPSGGKRKAKTNLDTSFPCGNFDVDFSAKCVVMHGLRYGEVVDWKACLAHRADILGFPKARLVLEAQAYLMSSLRKVVDGILQGVDTNASPAAEKWNSMAWGWLKNECEHVKSIHDRFRDNIAQSENLLTKYDKALGALELLVVNKVNRRAGLLGQRTSQRPGCSHNYIITRRSQDQGPDILETRRKGGLRSDEKYLFENDLLDYCVFNLRARPDRQANLDPKENRLPLDHALLFSLRENHLAKSSFKEKSRVDEILSSDLSDLAACHEILVAISLHRPQSHARTLDEVKQSEKRKPWKAFGLRYFTNNECSKLGKALFKDFYEIQLPSDRKNMAWLDRTKSSRKALEAFW</sequence>
<dbReference type="RefSeq" id="XP_001596005.1">
    <property type="nucleotide sequence ID" value="XM_001595955.1"/>
</dbReference>
<dbReference type="Proteomes" id="UP000001312">
    <property type="component" value="Unassembled WGS sequence"/>
</dbReference>
<dbReference type="EMBL" id="CH476623">
    <property type="protein sequence ID" value="EDN99367.1"/>
    <property type="molecule type" value="Genomic_DNA"/>
</dbReference>
<reference evidence="2" key="1">
    <citation type="journal article" date="2011" name="PLoS Genet.">
        <title>Genomic analysis of the necrotrophic fungal pathogens Sclerotinia sclerotiorum and Botrytis cinerea.</title>
        <authorList>
            <person name="Amselem J."/>
            <person name="Cuomo C.A."/>
            <person name="van Kan J.A."/>
            <person name="Viaud M."/>
            <person name="Benito E.P."/>
            <person name="Couloux A."/>
            <person name="Coutinho P.M."/>
            <person name="de Vries R.P."/>
            <person name="Dyer P.S."/>
            <person name="Fillinger S."/>
            <person name="Fournier E."/>
            <person name="Gout L."/>
            <person name="Hahn M."/>
            <person name="Kohn L."/>
            <person name="Lapalu N."/>
            <person name="Plummer K.M."/>
            <person name="Pradier J.M."/>
            <person name="Quevillon E."/>
            <person name="Sharon A."/>
            <person name="Simon A."/>
            <person name="ten Have A."/>
            <person name="Tudzynski B."/>
            <person name="Tudzynski P."/>
            <person name="Wincker P."/>
            <person name="Andrew M."/>
            <person name="Anthouard V."/>
            <person name="Beever R.E."/>
            <person name="Beffa R."/>
            <person name="Benoit I."/>
            <person name="Bouzid O."/>
            <person name="Brault B."/>
            <person name="Chen Z."/>
            <person name="Choquer M."/>
            <person name="Collemare J."/>
            <person name="Cotton P."/>
            <person name="Danchin E.G."/>
            <person name="Da Silva C."/>
            <person name="Gautier A."/>
            <person name="Giraud C."/>
            <person name="Giraud T."/>
            <person name="Gonzalez C."/>
            <person name="Grossetete S."/>
            <person name="Guldener U."/>
            <person name="Henrissat B."/>
            <person name="Howlett B.J."/>
            <person name="Kodira C."/>
            <person name="Kretschmer M."/>
            <person name="Lappartient A."/>
            <person name="Leroch M."/>
            <person name="Levis C."/>
            <person name="Mauceli E."/>
            <person name="Neuveglise C."/>
            <person name="Oeser B."/>
            <person name="Pearson M."/>
            <person name="Poulain J."/>
            <person name="Poussereau N."/>
            <person name="Quesneville H."/>
            <person name="Rascle C."/>
            <person name="Schumacher J."/>
            <person name="Segurens B."/>
            <person name="Sexton A."/>
            <person name="Silva E."/>
            <person name="Sirven C."/>
            <person name="Soanes D.M."/>
            <person name="Talbot N.J."/>
            <person name="Templeton M."/>
            <person name="Yandava C."/>
            <person name="Yarden O."/>
            <person name="Zeng Q."/>
            <person name="Rollins J.A."/>
            <person name="Lebrun M.H."/>
            <person name="Dickman M."/>
        </authorList>
    </citation>
    <scope>NUCLEOTIDE SEQUENCE [LARGE SCALE GENOMIC DNA]</scope>
    <source>
        <strain evidence="2">ATCC 18683 / 1980 / Ss-1</strain>
    </source>
</reference>
<proteinExistence type="predicted"/>
<dbReference type="KEGG" id="ssl:SS1G_02221"/>
<keyword evidence="2" id="KW-1185">Reference proteome</keyword>
<dbReference type="eggNOG" id="ENOG502S6HP">
    <property type="taxonomic scope" value="Eukaryota"/>
</dbReference>
<evidence type="ECO:0000313" key="2">
    <source>
        <dbReference type="Proteomes" id="UP000001312"/>
    </source>
</evidence>